<keyword evidence="4 6" id="KW-1133">Transmembrane helix</keyword>
<dbReference type="NCBIfam" id="TIGR00360">
    <property type="entry name" value="ComEC_N-term"/>
    <property type="match status" value="1"/>
</dbReference>
<reference evidence="9" key="1">
    <citation type="submission" date="2020-05" db="EMBL/GenBank/DDBJ databases">
        <authorList>
            <person name="Chiriac C."/>
            <person name="Salcher M."/>
            <person name="Ghai R."/>
            <person name="Kavagutti S V."/>
        </authorList>
    </citation>
    <scope>NUCLEOTIDE SEQUENCE</scope>
</reference>
<dbReference type="InterPro" id="IPR004477">
    <property type="entry name" value="ComEC_N"/>
</dbReference>
<evidence type="ECO:0000256" key="6">
    <source>
        <dbReference type="SAM" id="Phobius"/>
    </source>
</evidence>
<dbReference type="Pfam" id="PF03772">
    <property type="entry name" value="Competence"/>
    <property type="match status" value="1"/>
</dbReference>
<dbReference type="EMBL" id="CAEZVN010000016">
    <property type="protein sequence ID" value="CAB4627383.1"/>
    <property type="molecule type" value="Genomic_DNA"/>
</dbReference>
<evidence type="ECO:0000259" key="7">
    <source>
        <dbReference type="Pfam" id="PF00753"/>
    </source>
</evidence>
<comment type="subcellular location">
    <subcellularLocation>
        <location evidence="1">Cell membrane</location>
        <topology evidence="1">Multi-pass membrane protein</topology>
    </subcellularLocation>
</comment>
<evidence type="ECO:0000256" key="1">
    <source>
        <dbReference type="ARBA" id="ARBA00004651"/>
    </source>
</evidence>
<dbReference type="Gene3D" id="3.60.15.10">
    <property type="entry name" value="Ribonuclease Z/Hydroxyacylglutathione hydrolase-like"/>
    <property type="match status" value="1"/>
</dbReference>
<name>A0A6J6ISU0_9ZZZZ</name>
<evidence type="ECO:0000256" key="3">
    <source>
        <dbReference type="ARBA" id="ARBA00022692"/>
    </source>
</evidence>
<dbReference type="InterPro" id="IPR001279">
    <property type="entry name" value="Metallo-B-lactamas"/>
</dbReference>
<dbReference type="InterPro" id="IPR036866">
    <property type="entry name" value="RibonucZ/Hydroxyglut_hydro"/>
</dbReference>
<dbReference type="PANTHER" id="PTHR30619">
    <property type="entry name" value="DNA INTERNALIZATION/COMPETENCE PROTEIN COMEC/REC2"/>
    <property type="match status" value="1"/>
</dbReference>
<feature type="domain" description="Metallo-beta-lactamase" evidence="7">
    <location>
        <begin position="374"/>
        <end position="445"/>
    </location>
</feature>
<dbReference type="PANTHER" id="PTHR30619:SF1">
    <property type="entry name" value="RECOMBINATION PROTEIN 2"/>
    <property type="match status" value="1"/>
</dbReference>
<keyword evidence="3 6" id="KW-0812">Transmembrane</keyword>
<feature type="transmembrane region" description="Helical" evidence="6">
    <location>
        <begin position="339"/>
        <end position="358"/>
    </location>
</feature>
<dbReference type="GO" id="GO:0005886">
    <property type="term" value="C:plasma membrane"/>
    <property type="evidence" value="ECO:0007669"/>
    <property type="project" value="UniProtKB-SubCell"/>
</dbReference>
<keyword evidence="5 6" id="KW-0472">Membrane</keyword>
<feature type="transmembrane region" description="Helical" evidence="6">
    <location>
        <begin position="277"/>
        <end position="297"/>
    </location>
</feature>
<dbReference type="SUPFAM" id="SSF56281">
    <property type="entry name" value="Metallo-hydrolase/oxidoreductase"/>
    <property type="match status" value="1"/>
</dbReference>
<feature type="domain" description="ComEC/Rec2-related protein" evidence="8">
    <location>
        <begin position="65"/>
        <end position="327"/>
    </location>
</feature>
<feature type="transmembrane region" description="Helical" evidence="6">
    <location>
        <begin position="213"/>
        <end position="233"/>
    </location>
</feature>
<proteinExistence type="predicted"/>
<feature type="transmembrane region" description="Helical" evidence="6">
    <location>
        <begin position="115"/>
        <end position="132"/>
    </location>
</feature>
<dbReference type="Pfam" id="PF00753">
    <property type="entry name" value="Lactamase_B"/>
    <property type="match status" value="1"/>
</dbReference>
<feature type="transmembrane region" description="Helical" evidence="6">
    <location>
        <begin position="86"/>
        <end position="108"/>
    </location>
</feature>
<feature type="transmembrane region" description="Helical" evidence="6">
    <location>
        <begin position="185"/>
        <end position="206"/>
    </location>
</feature>
<accession>A0A6J6ISU0</accession>
<evidence type="ECO:0000259" key="8">
    <source>
        <dbReference type="Pfam" id="PF03772"/>
    </source>
</evidence>
<feature type="transmembrane region" description="Helical" evidence="6">
    <location>
        <begin position="309"/>
        <end position="327"/>
    </location>
</feature>
<dbReference type="InterPro" id="IPR052159">
    <property type="entry name" value="Competence_DNA_uptake"/>
</dbReference>
<feature type="transmembrane region" description="Helical" evidence="6">
    <location>
        <begin position="253"/>
        <end position="270"/>
    </location>
</feature>
<evidence type="ECO:0000313" key="9">
    <source>
        <dbReference type="EMBL" id="CAB4627383.1"/>
    </source>
</evidence>
<keyword evidence="2" id="KW-1003">Cell membrane</keyword>
<sequence>MKRLLLLAVSALFLGWFSVTVQTPNHLAKTWAPKEYSGPFGFIRQAFLENLSGPTSDSSALLAGLAIGDTSKLSELAQDNMKVVSLTHLTAVSGANCAIVIGLVYVVLGRLALSRMIKTLISISALVFYVLLVGPEPSVLRAATMAGVVMLGHLLGRRGGATQGLALCVIALLIADPWLATNYGFLLSVLATLGILELAPAMAVRLSARMPKWLALLLAVSISAQLACLPVLLQLQAGLSTYSIPANLLSEPLVAPITVLGIGACLISPIAPWVSSFLSWIASLGTWCILAIAKYLAEAPVATVDWPSGIYGVIGGVLVLILVVAWMRSRNRQVRKVSALSISLLVAAIIGGCSSQQFQASSWPPKDWSVVSCDVGQGDATVIKSQGLIAVIDVGRKPGPIRKCLDRLRVVKIDLLVLTHFDLDHVGGLDGALESRVIGTAIITSYQDERPAAGITWRKLSKAAVETIEAGAGLSGTFGDFKWQVLSPHLGAAEAEDSNDGSVTMLFANSQLVFLGLADLGERGQMRLASESSIWLGDGFGEVPVVVKVAHHGSRDQYPELYEQLRPQVSLFSVGEGNEYGHPTDRSLAMVRNAGSSIFRTDKQGSIAIVATSEGLRAYVSGRG</sequence>
<dbReference type="AlphaFoldDB" id="A0A6J6ISU0"/>
<evidence type="ECO:0000256" key="2">
    <source>
        <dbReference type="ARBA" id="ARBA00022475"/>
    </source>
</evidence>
<gene>
    <name evidence="9" type="ORF">UFOPK2001_00307</name>
</gene>
<evidence type="ECO:0000256" key="4">
    <source>
        <dbReference type="ARBA" id="ARBA00022989"/>
    </source>
</evidence>
<evidence type="ECO:0000256" key="5">
    <source>
        <dbReference type="ARBA" id="ARBA00023136"/>
    </source>
</evidence>
<organism evidence="9">
    <name type="scientific">freshwater metagenome</name>
    <dbReference type="NCBI Taxonomy" id="449393"/>
    <lineage>
        <taxon>unclassified sequences</taxon>
        <taxon>metagenomes</taxon>
        <taxon>ecological metagenomes</taxon>
    </lineage>
</organism>
<protein>
    <submittedName>
        <fullName evidence="9">Unannotated protein</fullName>
    </submittedName>
</protein>